<dbReference type="PANTHER" id="PTHR32309">
    <property type="entry name" value="TYROSINE-PROTEIN KINASE"/>
    <property type="match status" value="1"/>
</dbReference>
<dbReference type="GO" id="GO:0005886">
    <property type="term" value="C:plasma membrane"/>
    <property type="evidence" value="ECO:0007669"/>
    <property type="project" value="UniProtKB-SubCell"/>
</dbReference>
<dbReference type="AlphaFoldDB" id="A0A6J4USK6"/>
<comment type="similarity">
    <text evidence="4">Belongs to the etk/wzc family.</text>
</comment>
<evidence type="ECO:0000256" key="12">
    <source>
        <dbReference type="ARBA" id="ARBA00022840"/>
    </source>
</evidence>
<keyword evidence="13 19" id="KW-1133">Transmembrane helix</keyword>
<evidence type="ECO:0000256" key="1">
    <source>
        <dbReference type="ARBA" id="ARBA00004429"/>
    </source>
</evidence>
<keyword evidence="15" id="KW-0829">Tyrosine-protein kinase</keyword>
<name>A0A6J4USK6_9CYAN</name>
<dbReference type="InterPro" id="IPR003856">
    <property type="entry name" value="LPS_length_determ_N"/>
</dbReference>
<comment type="similarity">
    <text evidence="3">Belongs to the CpsD/CapB family.</text>
</comment>
<evidence type="ECO:0000256" key="11">
    <source>
        <dbReference type="ARBA" id="ARBA00022777"/>
    </source>
</evidence>
<dbReference type="Gene3D" id="3.40.50.300">
    <property type="entry name" value="P-loop containing nucleotide triphosphate hydrolases"/>
    <property type="match status" value="1"/>
</dbReference>
<evidence type="ECO:0000259" key="21">
    <source>
        <dbReference type="Pfam" id="PF13614"/>
    </source>
</evidence>
<dbReference type="SUPFAM" id="SSF52540">
    <property type="entry name" value="P-loop containing nucleoside triphosphate hydrolases"/>
    <property type="match status" value="1"/>
</dbReference>
<evidence type="ECO:0000256" key="14">
    <source>
        <dbReference type="ARBA" id="ARBA00023136"/>
    </source>
</evidence>
<dbReference type="GO" id="GO:0004715">
    <property type="term" value="F:non-membrane spanning protein tyrosine kinase activity"/>
    <property type="evidence" value="ECO:0007669"/>
    <property type="project" value="UniProtKB-EC"/>
</dbReference>
<comment type="subcellular location">
    <subcellularLocation>
        <location evidence="1">Cell inner membrane</location>
        <topology evidence="1">Multi-pass membrane protein</topology>
    </subcellularLocation>
</comment>
<keyword evidence="9 19" id="KW-0812">Transmembrane</keyword>
<evidence type="ECO:0000256" key="13">
    <source>
        <dbReference type="ARBA" id="ARBA00022989"/>
    </source>
</evidence>
<dbReference type="EMBL" id="CADCWO010000021">
    <property type="protein sequence ID" value="CAA9556755.1"/>
    <property type="molecule type" value="Genomic_DNA"/>
</dbReference>
<organism evidence="22">
    <name type="scientific">uncultured Synechococcales cyanobacterium</name>
    <dbReference type="NCBI Taxonomy" id="1936017"/>
    <lineage>
        <taxon>Bacteria</taxon>
        <taxon>Bacillati</taxon>
        <taxon>Cyanobacteriota</taxon>
        <taxon>Cyanophyceae</taxon>
        <taxon>Synechococcales</taxon>
        <taxon>environmental samples</taxon>
    </lineage>
</organism>
<evidence type="ECO:0000256" key="3">
    <source>
        <dbReference type="ARBA" id="ARBA00007316"/>
    </source>
</evidence>
<evidence type="ECO:0000256" key="16">
    <source>
        <dbReference type="ARBA" id="ARBA00051245"/>
    </source>
</evidence>
<dbReference type="InterPro" id="IPR005702">
    <property type="entry name" value="Wzc-like_C"/>
</dbReference>
<dbReference type="NCBIfam" id="TIGR01007">
    <property type="entry name" value="eps_fam"/>
    <property type="match status" value="1"/>
</dbReference>
<feature type="coiled-coil region" evidence="17">
    <location>
        <begin position="204"/>
        <end position="238"/>
    </location>
</feature>
<dbReference type="Pfam" id="PF13614">
    <property type="entry name" value="AAA_31"/>
    <property type="match status" value="1"/>
</dbReference>
<feature type="domain" description="AAA" evidence="21">
    <location>
        <begin position="525"/>
        <end position="655"/>
    </location>
</feature>
<keyword evidence="12" id="KW-0067">ATP-binding</keyword>
<feature type="compositionally biased region" description="Polar residues" evidence="18">
    <location>
        <begin position="736"/>
        <end position="749"/>
    </location>
</feature>
<dbReference type="GO" id="GO:0005524">
    <property type="term" value="F:ATP binding"/>
    <property type="evidence" value="ECO:0007669"/>
    <property type="project" value="UniProtKB-KW"/>
</dbReference>
<feature type="region of interest" description="Disordered" evidence="18">
    <location>
        <begin position="716"/>
        <end position="749"/>
    </location>
</feature>
<keyword evidence="11" id="KW-0418">Kinase</keyword>
<feature type="domain" description="Polysaccharide chain length determinant N-terminal" evidence="20">
    <location>
        <begin position="19"/>
        <end position="100"/>
    </location>
</feature>
<evidence type="ECO:0000256" key="9">
    <source>
        <dbReference type="ARBA" id="ARBA00022692"/>
    </source>
</evidence>
<sequence length="749" mass="82443">MTRDFVAVDTANSSPSTFNLQRTLRKRWLPALGVAATVFTGVALYTVTRVPIYQSDFSILVDNTDTAVPVVPTEVPVKDLFTEIQIIKSKPLLNKAIKKLGPPYNDVTTAELSQKLNVSQVDKDTGVLVVSYRDTDPERTQAVLSALAATYVEYSAENNKSQPQNAVKFIEGQLPKAKNQLNTSSIALREFRQRYGVVDPENYAASVSESREALQQQAQAAQIKFNASQRTYEALRRQVGANPDIALANTVLSQDPGYQSLLDQYNKAQTEYALALQTYTENSPQAETLRLRRDEILNQIKSRAGTVLGSQAAGLRPTSRFQDIQQGLTSKLLDAQNNLIAQQAELAGIRRAEAETAARFKQVPSLQLAYTELQRQFQLNSDNVNFLQKRLQELRVAAAQENNAWDILSPPYLPTSPISPDVGRNLLLGAIAGILLGLGLAALLESLDQRLEGIEEARDLARLPLLGSLPRAKKSAGQLTVYKPSAGVMSLNDDRLPQPYNPEFKEALYALAFNLRHLESDNRIKTILLTSTIPGEGKSTITYNLGVVLAELGLRVIVIDAELRKPTLHKFLQLPNHIGLTTAITTDRPWQQAVHSSGLENLDILTSGPLRPNPITLLNSAKMHHILRECSQTYDYVLIDTPPVVGLADARSLISKVDATILVAGIGRTTRPMVSRAAEILQASGSDLAGLVVNFMNRSDGGSFYRYYSSYYDEPVPELPQNGAKPPEDIEERPASPSQESLNNLRRRG</sequence>
<evidence type="ECO:0000256" key="7">
    <source>
        <dbReference type="ARBA" id="ARBA00022519"/>
    </source>
</evidence>
<dbReference type="CDD" id="cd05387">
    <property type="entry name" value="BY-kinase"/>
    <property type="match status" value="1"/>
</dbReference>
<evidence type="ECO:0000256" key="8">
    <source>
        <dbReference type="ARBA" id="ARBA00022679"/>
    </source>
</evidence>
<reference evidence="22" key="1">
    <citation type="submission" date="2020-02" db="EMBL/GenBank/DDBJ databases">
        <authorList>
            <person name="Meier V. D."/>
        </authorList>
    </citation>
    <scope>NUCLEOTIDE SEQUENCE</scope>
    <source>
        <strain evidence="22">AVDCRST_MAG81</strain>
    </source>
</reference>
<evidence type="ECO:0000313" key="22">
    <source>
        <dbReference type="EMBL" id="CAA9556755.1"/>
    </source>
</evidence>
<evidence type="ECO:0000259" key="20">
    <source>
        <dbReference type="Pfam" id="PF02706"/>
    </source>
</evidence>
<evidence type="ECO:0000256" key="5">
    <source>
        <dbReference type="ARBA" id="ARBA00011903"/>
    </source>
</evidence>
<dbReference type="Pfam" id="PF02706">
    <property type="entry name" value="Wzz"/>
    <property type="match status" value="1"/>
</dbReference>
<evidence type="ECO:0000256" key="15">
    <source>
        <dbReference type="ARBA" id="ARBA00023137"/>
    </source>
</evidence>
<comment type="similarity">
    <text evidence="2">Belongs to the CpsC/CapA family.</text>
</comment>
<gene>
    <name evidence="22" type="ORF">AVDCRST_MAG81-510</name>
</gene>
<evidence type="ECO:0000256" key="18">
    <source>
        <dbReference type="SAM" id="MobiDB-lite"/>
    </source>
</evidence>
<protein>
    <recommendedName>
        <fullName evidence="5">non-specific protein-tyrosine kinase</fullName>
        <ecNumber evidence="5">2.7.10.2</ecNumber>
    </recommendedName>
</protein>
<feature type="transmembrane region" description="Helical" evidence="19">
    <location>
        <begin position="28"/>
        <end position="47"/>
    </location>
</feature>
<evidence type="ECO:0000256" key="6">
    <source>
        <dbReference type="ARBA" id="ARBA00022475"/>
    </source>
</evidence>
<dbReference type="InterPro" id="IPR025669">
    <property type="entry name" value="AAA_dom"/>
</dbReference>
<evidence type="ECO:0000256" key="2">
    <source>
        <dbReference type="ARBA" id="ARBA00006683"/>
    </source>
</evidence>
<dbReference type="EC" id="2.7.10.2" evidence="5"/>
<evidence type="ECO:0000256" key="17">
    <source>
        <dbReference type="SAM" id="Coils"/>
    </source>
</evidence>
<keyword evidence="17" id="KW-0175">Coiled coil</keyword>
<evidence type="ECO:0000256" key="4">
    <source>
        <dbReference type="ARBA" id="ARBA00008883"/>
    </source>
</evidence>
<dbReference type="PANTHER" id="PTHR32309:SF13">
    <property type="entry name" value="FERRIC ENTEROBACTIN TRANSPORT PROTEIN FEPE"/>
    <property type="match status" value="1"/>
</dbReference>
<evidence type="ECO:0000256" key="10">
    <source>
        <dbReference type="ARBA" id="ARBA00022741"/>
    </source>
</evidence>
<proteinExistence type="inferred from homology"/>
<evidence type="ECO:0000256" key="19">
    <source>
        <dbReference type="SAM" id="Phobius"/>
    </source>
</evidence>
<dbReference type="InterPro" id="IPR027417">
    <property type="entry name" value="P-loop_NTPase"/>
</dbReference>
<keyword evidence="6" id="KW-1003">Cell membrane</keyword>
<accession>A0A6J4USK6</accession>
<dbReference type="InterPro" id="IPR050445">
    <property type="entry name" value="Bact_polysacc_biosynth/exp"/>
</dbReference>
<keyword evidence="10" id="KW-0547">Nucleotide-binding</keyword>
<keyword evidence="7" id="KW-0997">Cell inner membrane</keyword>
<keyword evidence="14 19" id="KW-0472">Membrane</keyword>
<comment type="catalytic activity">
    <reaction evidence="16">
        <text>L-tyrosyl-[protein] + ATP = O-phospho-L-tyrosyl-[protein] + ADP + H(+)</text>
        <dbReference type="Rhea" id="RHEA:10596"/>
        <dbReference type="Rhea" id="RHEA-COMP:10136"/>
        <dbReference type="Rhea" id="RHEA-COMP:20101"/>
        <dbReference type="ChEBI" id="CHEBI:15378"/>
        <dbReference type="ChEBI" id="CHEBI:30616"/>
        <dbReference type="ChEBI" id="CHEBI:46858"/>
        <dbReference type="ChEBI" id="CHEBI:61978"/>
        <dbReference type="ChEBI" id="CHEBI:456216"/>
        <dbReference type="EC" id="2.7.10.2"/>
    </reaction>
</comment>
<keyword evidence="8 22" id="KW-0808">Transferase</keyword>